<name>A0A1X9T5C5_9VIRU</name>
<reference evidence="1" key="1">
    <citation type="journal article" date="2017" name="Vet. Pathol.">
        <title>Ranid Herpesvirus 3 and Proliferative Dermatitis in Free-Ranging Wild Common Frogs (Rana Temporaria).</title>
        <authorList>
            <person name="Origgi F.C."/>
            <person name="Schmidt B.R."/>
            <person name="Lohmann P."/>
            <person name="Otten P."/>
            <person name="Akdesir E."/>
            <person name="Gaschen V."/>
            <person name="Aguilar-Bultet L."/>
            <person name="Wahli T."/>
            <person name="Sattler U."/>
            <person name="Stoffel M.H."/>
        </authorList>
    </citation>
    <scope>NUCLEOTIDE SEQUENCE [LARGE SCALE GENOMIC DNA]</scope>
    <source>
        <strain evidence="1">FO1_2015</strain>
    </source>
</reference>
<dbReference type="KEGG" id="vg:32878235"/>
<evidence type="ECO:0000313" key="2">
    <source>
        <dbReference type="Proteomes" id="UP000203507"/>
    </source>
</evidence>
<sequence>MILDHLDTLVAHYKTFLPTNPWKVPNGKIKAKLIHKGVTGTYTLKVMKEFQVLSDDAFAVIVGNNVITLKIVPAALIQLKLKQCKSKATYAESLSIKDCDAWLRLENWMRSNGLTEGAEAAANKAHTSRLLQLFAPDCFISPFLNLKQLKEEALCQQLLDLSNGVPTVCNWYSVSELHHHWLDNALKCSFVTVNENTSTNYLSQILLNHAEQLLQLYRLVISKNLHQRHHVISVYLQRNSFAIKSSITASEQTYSVNSNHSTLVNYVACALLCYVSLKPCFFNT</sequence>
<accession>A0A1X9T5C5</accession>
<dbReference type="EMBL" id="KX832224">
    <property type="protein sequence ID" value="ARR28901.1"/>
    <property type="molecule type" value="Genomic_DNA"/>
</dbReference>
<dbReference type="Proteomes" id="UP000203507">
    <property type="component" value="Segment"/>
</dbReference>
<keyword evidence="2" id="KW-1185">Reference proteome</keyword>
<protein>
    <submittedName>
        <fullName evidence="1">Uncharacterized protein</fullName>
    </submittedName>
</protein>
<dbReference type="RefSeq" id="YP_009362410.1">
    <property type="nucleotide sequence ID" value="NC_034618.1"/>
</dbReference>
<proteinExistence type="predicted"/>
<evidence type="ECO:0000313" key="1">
    <source>
        <dbReference type="EMBL" id="ARR28901.1"/>
    </source>
</evidence>
<dbReference type="GeneID" id="32878235"/>
<organism evidence="1">
    <name type="scientific">Ranid herpesvirus 3</name>
    <dbReference type="NCBI Taxonomy" id="1987509"/>
    <lineage>
        <taxon>Viruses</taxon>
        <taxon>Duplodnaviria</taxon>
        <taxon>Heunggongvirae</taxon>
        <taxon>Peploviricota</taxon>
        <taxon>Herviviricetes</taxon>
        <taxon>Herpesvirales</taxon>
        <taxon>Alloherpesviridae</taxon>
        <taxon>Batravirus</taxon>
        <taxon>Batravirus ranidallo3</taxon>
    </lineage>
</organism>